<protein>
    <submittedName>
        <fullName evidence="2">Uncharacterized protein</fullName>
    </submittedName>
</protein>
<comment type="caution">
    <text evidence="2">The sequence shown here is derived from an EMBL/GenBank/DDBJ whole genome shotgun (WGS) entry which is preliminary data.</text>
</comment>
<gene>
    <name evidence="2" type="ORF">ECC02_011719</name>
</gene>
<dbReference type="VEuPathDB" id="TriTrypDB:ECC02_011719"/>
<reference evidence="2 3" key="1">
    <citation type="journal article" date="2019" name="Genome Biol. Evol.">
        <title>Nanopore Sequencing Significantly Improves Genome Assembly of the Protozoan Parasite Trypanosoma cruzi.</title>
        <authorList>
            <person name="Diaz-Viraque F."/>
            <person name="Pita S."/>
            <person name="Greif G."/>
            <person name="de Souza R.C.M."/>
            <person name="Iraola G."/>
            <person name="Robello C."/>
        </authorList>
    </citation>
    <scope>NUCLEOTIDE SEQUENCE [LARGE SCALE GENOMIC DNA]</scope>
    <source>
        <strain evidence="2 3">Berenice</strain>
    </source>
</reference>
<evidence type="ECO:0000313" key="3">
    <source>
        <dbReference type="Proteomes" id="UP000583944"/>
    </source>
</evidence>
<proteinExistence type="predicted"/>
<accession>A0A7J6XNN6</accession>
<organism evidence="2 3">
    <name type="scientific">Trypanosoma cruzi</name>
    <dbReference type="NCBI Taxonomy" id="5693"/>
    <lineage>
        <taxon>Eukaryota</taxon>
        <taxon>Discoba</taxon>
        <taxon>Euglenozoa</taxon>
        <taxon>Kinetoplastea</taxon>
        <taxon>Metakinetoplastina</taxon>
        <taxon>Trypanosomatida</taxon>
        <taxon>Trypanosomatidae</taxon>
        <taxon>Trypanosoma</taxon>
        <taxon>Schizotrypanum</taxon>
    </lineage>
</organism>
<name>A0A7J6XNN6_TRYCR</name>
<dbReference type="EMBL" id="JABDHM010000299">
    <property type="protein sequence ID" value="KAF5215570.1"/>
    <property type="molecule type" value="Genomic_DNA"/>
</dbReference>
<dbReference type="AlphaFoldDB" id="A0A7J6XNN6"/>
<sequence length="291" mass="30240">MLFEKGNKLSRVFLCRGGRKCPTRQPVTPHRAANTHSPNRRRSSGSSPLPRTVPASLLFPCDKFPRLLLSAAAFTSPSCAWMSSRFCSSVPPTVSPFSTECAPTSGVTAAPSCAMISAVGAFVSAVAGVPTDGCCVPSPCTVSPVSVSTVWPPSDEESTSTFECPSGGVPDADWSSDSLAAGEVVALDTADVDKPPLPAFSLVLNESCSVCCCPPRPDGVPVSSVAGLIASGEGVPFFTVFASLAFEIESFALSAVISLSSNGRLYSRTFVTVTDTSWTFETPFAPPSPPM</sequence>
<dbReference type="Proteomes" id="UP000583944">
    <property type="component" value="Unassembled WGS sequence"/>
</dbReference>
<feature type="region of interest" description="Disordered" evidence="1">
    <location>
        <begin position="23"/>
        <end position="51"/>
    </location>
</feature>
<evidence type="ECO:0000313" key="2">
    <source>
        <dbReference type="EMBL" id="KAF5215570.1"/>
    </source>
</evidence>
<evidence type="ECO:0000256" key="1">
    <source>
        <dbReference type="SAM" id="MobiDB-lite"/>
    </source>
</evidence>